<protein>
    <submittedName>
        <fullName evidence="1">Uncharacterized protein</fullName>
    </submittedName>
</protein>
<gene>
    <name evidence="1" type="ORF">MIPYR_20177</name>
</gene>
<organism evidence="1">
    <name type="scientific">uncultured Microbacterium sp</name>
    <dbReference type="NCBI Taxonomy" id="191216"/>
    <lineage>
        <taxon>Bacteria</taxon>
        <taxon>Bacillati</taxon>
        <taxon>Actinomycetota</taxon>
        <taxon>Actinomycetes</taxon>
        <taxon>Micrococcales</taxon>
        <taxon>Microbacteriaceae</taxon>
        <taxon>Microbacterium</taxon>
        <taxon>environmental samples</taxon>
    </lineage>
</organism>
<reference evidence="1" key="1">
    <citation type="submission" date="2016-03" db="EMBL/GenBank/DDBJ databases">
        <authorList>
            <person name="Ploux O."/>
        </authorList>
    </citation>
    <scope>NUCLEOTIDE SEQUENCE</scope>
    <source>
        <strain evidence="1">UC1</strain>
    </source>
</reference>
<accession>A0A1Y5NZ78</accession>
<proteinExistence type="predicted"/>
<name>A0A1Y5NZ78_9MICO</name>
<dbReference type="AlphaFoldDB" id="A0A1Y5NZ78"/>
<sequence>MRGYGNAAGSGAVRLDDVRMEER</sequence>
<dbReference type="EMBL" id="FLQR01000006">
    <property type="protein sequence ID" value="SBS71714.1"/>
    <property type="molecule type" value="Genomic_DNA"/>
</dbReference>
<evidence type="ECO:0000313" key="1">
    <source>
        <dbReference type="EMBL" id="SBS71714.1"/>
    </source>
</evidence>